<dbReference type="RefSeq" id="WP_061805396.1">
    <property type="nucleotide sequence ID" value="NZ_FOXX01000006.1"/>
</dbReference>
<comment type="catalytic activity">
    <reaction evidence="5">
        <text>D-glucose + NAD(+) = D-glucono-1,5-lactone + NADH + H(+)</text>
        <dbReference type="Rhea" id="RHEA:14293"/>
        <dbReference type="ChEBI" id="CHEBI:4167"/>
        <dbReference type="ChEBI" id="CHEBI:15378"/>
        <dbReference type="ChEBI" id="CHEBI:16217"/>
        <dbReference type="ChEBI" id="CHEBI:57540"/>
        <dbReference type="ChEBI" id="CHEBI:57945"/>
        <dbReference type="EC" id="1.1.1.47"/>
    </reaction>
</comment>
<dbReference type="Gene3D" id="3.40.50.720">
    <property type="entry name" value="NAD(P)-binding Rossmann-like Domain"/>
    <property type="match status" value="1"/>
</dbReference>
<dbReference type="PANTHER" id="PTHR43976:SF16">
    <property type="entry name" value="SHORT-CHAIN DEHYDROGENASE_REDUCTASE FAMILY PROTEIN"/>
    <property type="match status" value="1"/>
</dbReference>
<comment type="caution">
    <text evidence="7">The sequence shown here is derived from an EMBL/GenBank/DDBJ whole genome shotgun (WGS) entry which is preliminary data.</text>
</comment>
<evidence type="ECO:0000256" key="4">
    <source>
        <dbReference type="ARBA" id="ARBA00047555"/>
    </source>
</evidence>
<protein>
    <recommendedName>
        <fullName evidence="3">glucose 1-dehydrogenase [NAD(P)(+)]</fullName>
        <ecNumber evidence="3">1.1.1.47</ecNumber>
    </recommendedName>
</protein>
<evidence type="ECO:0000256" key="1">
    <source>
        <dbReference type="ARBA" id="ARBA00006484"/>
    </source>
</evidence>
<dbReference type="GeneID" id="93711349"/>
<dbReference type="PROSITE" id="PS00061">
    <property type="entry name" value="ADH_SHORT"/>
    <property type="match status" value="1"/>
</dbReference>
<dbReference type="CDD" id="cd05374">
    <property type="entry name" value="17beta-HSD-like_SDR_c"/>
    <property type="match status" value="1"/>
</dbReference>
<reference evidence="7 8" key="1">
    <citation type="submission" date="2016-10" db="EMBL/GenBank/DDBJ databases">
        <authorList>
            <person name="Varghese N."/>
            <person name="Submissions S."/>
        </authorList>
    </citation>
    <scope>NUCLEOTIDE SEQUENCE [LARGE SCALE GENOMIC DNA]</scope>
    <source>
        <strain evidence="7 8">DSM 13796</strain>
    </source>
</reference>
<evidence type="ECO:0000313" key="7">
    <source>
        <dbReference type="EMBL" id="SFQ67672.1"/>
    </source>
</evidence>
<evidence type="ECO:0000256" key="5">
    <source>
        <dbReference type="ARBA" id="ARBA00048831"/>
    </source>
</evidence>
<evidence type="ECO:0000256" key="2">
    <source>
        <dbReference type="ARBA" id="ARBA00023002"/>
    </source>
</evidence>
<sequence length="275" mass="30597">MARHAIVTGSSSGFGYAICLRLAQEGFYVYATMRNIAKGKDLIEEAEQLHLKQYITVKELDVTSEASLAAFREELAQIDGVDVLVNNAGYAGGGFVEDCELADFKQQFDTNVFGAIALTNLVLPIMRQNRKGTIINISSISGKIGFPGLSPYSSSKFALEGFSESLRLEMKPFGVYVVLIEPGSYNTNIWTKGKRVAKREKSAYLTQMEKIEKHIEGGKDRLGDRGEIADLVAKIAHHRSPSLRYAIGKGVKMSLFVKTILPWKWWEKIILKQLK</sequence>
<dbReference type="NCBIfam" id="NF005372">
    <property type="entry name" value="PRK06914.1"/>
    <property type="match status" value="1"/>
</dbReference>
<organism evidence="7 8">
    <name type="scientific">Priestia endophytica DSM 13796</name>
    <dbReference type="NCBI Taxonomy" id="1121089"/>
    <lineage>
        <taxon>Bacteria</taxon>
        <taxon>Bacillati</taxon>
        <taxon>Bacillota</taxon>
        <taxon>Bacilli</taxon>
        <taxon>Bacillales</taxon>
        <taxon>Bacillaceae</taxon>
        <taxon>Priestia</taxon>
    </lineage>
</organism>
<dbReference type="Proteomes" id="UP000182762">
    <property type="component" value="Unassembled WGS sequence"/>
</dbReference>
<dbReference type="InterPro" id="IPR051911">
    <property type="entry name" value="SDR_oxidoreductase"/>
</dbReference>
<dbReference type="EC" id="1.1.1.47" evidence="3"/>
<dbReference type="PANTHER" id="PTHR43976">
    <property type="entry name" value="SHORT CHAIN DEHYDROGENASE"/>
    <property type="match status" value="1"/>
</dbReference>
<dbReference type="EMBL" id="FOXX01000006">
    <property type="protein sequence ID" value="SFQ67672.1"/>
    <property type="molecule type" value="Genomic_DNA"/>
</dbReference>
<accession>A0A1I6AG96</accession>
<dbReference type="InterPro" id="IPR036291">
    <property type="entry name" value="NAD(P)-bd_dom_sf"/>
</dbReference>
<dbReference type="PRINTS" id="PR00081">
    <property type="entry name" value="GDHRDH"/>
</dbReference>
<comment type="similarity">
    <text evidence="1 6">Belongs to the short-chain dehydrogenases/reductases (SDR) family.</text>
</comment>
<comment type="catalytic activity">
    <reaction evidence="4">
        <text>D-glucose + NADP(+) = D-glucono-1,5-lactone + NADPH + H(+)</text>
        <dbReference type="Rhea" id="RHEA:14405"/>
        <dbReference type="ChEBI" id="CHEBI:4167"/>
        <dbReference type="ChEBI" id="CHEBI:15378"/>
        <dbReference type="ChEBI" id="CHEBI:16217"/>
        <dbReference type="ChEBI" id="CHEBI:57783"/>
        <dbReference type="ChEBI" id="CHEBI:58349"/>
        <dbReference type="EC" id="1.1.1.47"/>
    </reaction>
</comment>
<keyword evidence="2" id="KW-0560">Oxidoreductase</keyword>
<dbReference type="PRINTS" id="PR00080">
    <property type="entry name" value="SDRFAMILY"/>
</dbReference>
<gene>
    <name evidence="7" type="ORF">SAMN02745910_02711</name>
</gene>
<proteinExistence type="inferred from homology"/>
<keyword evidence="8" id="KW-1185">Reference proteome</keyword>
<dbReference type="InterPro" id="IPR002347">
    <property type="entry name" value="SDR_fam"/>
</dbReference>
<dbReference type="SUPFAM" id="SSF51735">
    <property type="entry name" value="NAD(P)-binding Rossmann-fold domains"/>
    <property type="match status" value="1"/>
</dbReference>
<name>A0A1I6AG96_9BACI</name>
<dbReference type="Pfam" id="PF00106">
    <property type="entry name" value="adh_short"/>
    <property type="match status" value="1"/>
</dbReference>
<dbReference type="InterPro" id="IPR020904">
    <property type="entry name" value="Sc_DH/Rdtase_CS"/>
</dbReference>
<evidence type="ECO:0000256" key="6">
    <source>
        <dbReference type="RuleBase" id="RU000363"/>
    </source>
</evidence>
<evidence type="ECO:0000313" key="8">
    <source>
        <dbReference type="Proteomes" id="UP000182762"/>
    </source>
</evidence>
<evidence type="ECO:0000256" key="3">
    <source>
        <dbReference type="ARBA" id="ARBA00024389"/>
    </source>
</evidence>